<keyword evidence="6 10" id="KW-0833">Ubl conjugation pathway</keyword>
<dbReference type="Pfam" id="PF22960">
    <property type="entry name" value="WHD_UBR1"/>
    <property type="match status" value="1"/>
</dbReference>
<dbReference type="Proteomes" id="UP001146120">
    <property type="component" value="Unassembled WGS sequence"/>
</dbReference>
<evidence type="ECO:0000256" key="8">
    <source>
        <dbReference type="ARBA" id="ARBA00046341"/>
    </source>
</evidence>
<organism evidence="13 14">
    <name type="scientific">Lagenidium giganteum</name>
    <dbReference type="NCBI Taxonomy" id="4803"/>
    <lineage>
        <taxon>Eukaryota</taxon>
        <taxon>Sar</taxon>
        <taxon>Stramenopiles</taxon>
        <taxon>Oomycota</taxon>
        <taxon>Peronosporomycetes</taxon>
        <taxon>Pythiales</taxon>
        <taxon>Pythiaceae</taxon>
    </lineage>
</organism>
<evidence type="ECO:0000256" key="3">
    <source>
        <dbReference type="ARBA" id="ARBA00022679"/>
    </source>
</evidence>
<keyword evidence="3 10" id="KW-0808">Transferase</keyword>
<feature type="domain" description="UBR-type" evidence="12">
    <location>
        <begin position="108"/>
        <end position="179"/>
    </location>
</feature>
<dbReference type="InterPro" id="IPR055194">
    <property type="entry name" value="UBR1-like_WH"/>
</dbReference>
<comment type="catalytic activity">
    <reaction evidence="1 10">
        <text>S-ubiquitinyl-[E2 ubiquitin-conjugating enzyme]-L-cysteine + [acceptor protein]-L-lysine = [E2 ubiquitin-conjugating enzyme]-L-cysteine + N(6)-ubiquitinyl-[acceptor protein]-L-lysine.</text>
        <dbReference type="EC" id="2.3.2.27"/>
    </reaction>
</comment>
<dbReference type="InterPro" id="IPR003126">
    <property type="entry name" value="Znf_UBR"/>
</dbReference>
<dbReference type="FunFam" id="2.10.110.30:FF:000002">
    <property type="entry name" value="Putative e3 ubiquitin-protein ligase ubr3"/>
    <property type="match status" value="1"/>
</dbReference>
<keyword evidence="5 10" id="KW-0863">Zinc-finger</keyword>
<sequence length="2035" mass="227972">MRASAPATKAALPLHHPQLLRAFLAAQPLAECCSQWLPGLLPRLRDSLFQRGVPSDAVPLFLDAVLLSQTTAPNAETDADADVDAAAAAAATCEAFFEQFKPKTSAQGLCGYMFQRNDIAFNCKTCQKDETCVLCLKCYQNGNHEGHDITFHRTQPGGMCDCGDPEAWAPEGFCVNHGGSADTAGPDESELSLLPEHVTRVADALFQDIVAFMVDMAKRSNDIFDSERVDVLGRQLMADYQRQVVLLGDRTGVQEPRFHVRICNDDVHSDEDLVRSLTEKNIKDAKTLVRAIDANGSEVVAQHLVLRDALTLMQDLKGEGWHVCVITDAQVYAEGMLIHIIQWIKKLSSLSKPLHNMFCAKLFAADNPVSAPKEPIQVMFLSDPYFRKEIVLELYELYLRLQGDKDLKLKFSLVFLKVYSRLMSKYFCGIGTRDESLFQYGVQIFTTPSIVKNLAELGLLDMLLDTINLALEIAKTTRSEPEAFPCNGVLDCEHWLLKFKRYSYVMDNFGYVLNIPSMVSEVLLRKELLTKCFSALRQMQGLDPQVRVQDGHAHVSYETHQWLSAFNFHSYGSRLLMVLAKGIRHHEGAAEEKTRMIRNVMECFWDQMLASGMTDGALRLHTPPFGSVVGADQHEQIVKYDVATQPASFHYPLHGLLANFLQESLYFGPENPYGTLIPWVTDWRQFIMSTLPETEDGDDHNSRLLLVYGMIEYPLRTMVLCSQVHSGLWIRNGQSMNRQMVHYTIPPFCGELRDFDLLLVQIGACVIGFRSFLTVYFDRFGLLEWLSSFPSSGRVKSRDEKFYFANVEDKLVLLLESALLQLIWIASEAPPPVEAIQQDDVFLRRQIVHRLAQSSCRLSELLDQTLYVMVMAYGSVSTSRGKDHLARIEAILSEVADIQAKKSVDDVAGADGMEPNRYELKKEFFREYDPAYFHLSRSSHEKAQFGRQEALFRHWKVEDPPIPMVAVLPPAHVTFAPLRQLVLEKGLLGILRLILEDATGNYPGSKRTNVMVIMRTIHLINLAVLILQNAHVTPSFATGNASNVVVTESTKKEVLTLLRSGPDAFGEGEPSRGKKRVKRQVDHADGESDVHMSSDSDQGEVNEVKDYSIVALLVALVKDQVKNDFDTLKSSISAIYWILRELGAMDLAVKQFVQQELWSGMKQHHEHVNQEGLSKAQLKKLHQERAIAAMMARQKAFAQSSCFADMADEEEDDEDMIVGGDEGTDGQILPTTVVFRPPPPPDCIICSQKKKDDPVMYIGHTQMSKVISHAHEEKPSATGNSSFPPPMFVTLCGHAVHLYCWKKYFDAVRAQSRFNLEHNQSNIAFDAHFGEFLCPLCQTLSSMLVPYSPACRTLTYEDRQRNGDAMERVFQLKQDTSSILSWLSEDLPSRLSKLNVDDNEDETDGEFGAMDGDDDQEGRQKDDVRAMRQFAVSFLEAMLRFQPEMTHITTALAALTKGFLSTGPQLAHLIWSAVSTTCTSAQLSGLSSAVYRLNMSAGAAQQATKAQLSRGVSNSTTATATAGSFSSLRITSILNPSFPPLKDRLAVLLPESLENHMDPFSPKEDSKLNCLLRALRRVHLLFKGRKRDLYSSIGRPIEQNLRLKFSLTEWIEALPSGPPLQLGQPLLGLDLFYVCIAVCTSMLRSKADILMTIRSFCVLHMAQTLIHIATLESEGDEDDTSTAASEAEASMQQALTELMIRLGGHAGVNVWLRGSKPESSHSKPSGTELMYLFQSTCLVFMRQVTLLCRAFFRGENDPDASFYANFVSSLRLSTNYHDMCQQLGVPTVEQVLADDKLMLYLDQAAVQLQEARFAAVPDDVQQTYQKTGFVEDMVAVATDLHAMEVPDLPMRVELINRTLKKMPPLPIRVVEEHNSYRKYFAAARLARLSPLYTDLHAEVLAKSRCKQTRKPIDSPAICLICDEVLCAGTDCCRRPSDGVGSCTLHAIACGHGVGMFFLMRSSSVLLVFGPRSSYFGSPYLDMFGEEDINLRRGRPLFLNSKRMKALLTLYANHQLANEVARNRRTSDQYIRNNYY</sequence>
<dbReference type="PROSITE" id="PS51157">
    <property type="entry name" value="ZF_UBR"/>
    <property type="match status" value="1"/>
</dbReference>
<evidence type="ECO:0000313" key="14">
    <source>
        <dbReference type="Proteomes" id="UP001146120"/>
    </source>
</evidence>
<dbReference type="Pfam" id="PF02207">
    <property type="entry name" value="zf-UBR"/>
    <property type="match status" value="1"/>
</dbReference>
<dbReference type="Gene3D" id="2.10.110.30">
    <property type="match status" value="1"/>
</dbReference>
<dbReference type="SMART" id="SM00396">
    <property type="entry name" value="ZnF_UBR1"/>
    <property type="match status" value="1"/>
</dbReference>
<evidence type="ECO:0000256" key="1">
    <source>
        <dbReference type="ARBA" id="ARBA00000900"/>
    </source>
</evidence>
<evidence type="ECO:0000256" key="11">
    <source>
        <dbReference type="SAM" id="MobiDB-lite"/>
    </source>
</evidence>
<keyword evidence="7 10" id="KW-0862">Zinc</keyword>
<feature type="compositionally biased region" description="Basic and acidic residues" evidence="11">
    <location>
        <begin position="1079"/>
        <end position="1094"/>
    </location>
</feature>
<evidence type="ECO:0000256" key="2">
    <source>
        <dbReference type="ARBA" id="ARBA00004906"/>
    </source>
</evidence>
<dbReference type="PANTHER" id="PTHR21497:SF24">
    <property type="entry name" value="E3 UBIQUITIN-PROTEIN LIGASE UBR1"/>
    <property type="match status" value="1"/>
</dbReference>
<dbReference type="CDD" id="cd16482">
    <property type="entry name" value="RING-H2_UBR1-like"/>
    <property type="match status" value="1"/>
</dbReference>
<evidence type="ECO:0000259" key="12">
    <source>
        <dbReference type="PROSITE" id="PS51157"/>
    </source>
</evidence>
<evidence type="ECO:0000256" key="5">
    <source>
        <dbReference type="ARBA" id="ARBA00022771"/>
    </source>
</evidence>
<evidence type="ECO:0000256" key="10">
    <source>
        <dbReference type="RuleBase" id="RU366018"/>
    </source>
</evidence>
<comment type="function">
    <text evidence="10">Ubiquitin ligase protein which is a component of the N-end rule pathway. Recognizes and binds to proteins bearing specific N-terminal residues that are destabilizing according to the N-end rule, leading to their ubiquitination and subsequent degradation.</text>
</comment>
<dbReference type="GO" id="GO:0008270">
    <property type="term" value="F:zinc ion binding"/>
    <property type="evidence" value="ECO:0007669"/>
    <property type="project" value="UniProtKB-UniRule"/>
</dbReference>
<reference evidence="13" key="2">
    <citation type="journal article" date="2023" name="Microbiol Resour">
        <title>Decontamination and Annotation of the Draft Genome Sequence of the Oomycete Lagenidium giganteum ARSEF 373.</title>
        <authorList>
            <person name="Morgan W.R."/>
            <person name="Tartar A."/>
        </authorList>
    </citation>
    <scope>NUCLEOTIDE SEQUENCE</scope>
    <source>
        <strain evidence="13">ARSEF 373</strain>
    </source>
</reference>
<dbReference type="GO" id="GO:0000151">
    <property type="term" value="C:ubiquitin ligase complex"/>
    <property type="evidence" value="ECO:0007669"/>
    <property type="project" value="TreeGrafter"/>
</dbReference>
<proteinExistence type="inferred from homology"/>
<evidence type="ECO:0000256" key="9">
    <source>
        <dbReference type="PROSITE-ProRule" id="PRU00508"/>
    </source>
</evidence>
<evidence type="ECO:0000256" key="6">
    <source>
        <dbReference type="ARBA" id="ARBA00022786"/>
    </source>
</evidence>
<reference evidence="13" key="1">
    <citation type="submission" date="2022-11" db="EMBL/GenBank/DDBJ databases">
        <authorList>
            <person name="Morgan W.R."/>
            <person name="Tartar A."/>
        </authorList>
    </citation>
    <scope>NUCLEOTIDE SEQUENCE</scope>
    <source>
        <strain evidence="13">ARSEF 373</strain>
    </source>
</reference>
<feature type="region of interest" description="Disordered" evidence="11">
    <location>
        <begin position="1393"/>
        <end position="1420"/>
    </location>
</feature>
<dbReference type="InterPro" id="IPR044046">
    <property type="entry name" value="E3_ligase_UBR-like_C"/>
</dbReference>
<accession>A0AAV2Z983</accession>
<keyword evidence="4 10" id="KW-0479">Metal-binding</keyword>
<dbReference type="GO" id="GO:0005737">
    <property type="term" value="C:cytoplasm"/>
    <property type="evidence" value="ECO:0007669"/>
    <property type="project" value="TreeGrafter"/>
</dbReference>
<comment type="pathway">
    <text evidence="2 10">Protein modification; protein ubiquitination.</text>
</comment>
<dbReference type="InterPro" id="IPR039164">
    <property type="entry name" value="UBR1-like"/>
</dbReference>
<comment type="similarity">
    <text evidence="8 10">Belongs to the E3 ubiquitin-protein ligase UBR1-like family.</text>
</comment>
<dbReference type="PANTHER" id="PTHR21497">
    <property type="entry name" value="UBIQUITIN LIGASE E3 ALPHA-RELATED"/>
    <property type="match status" value="1"/>
</dbReference>
<feature type="zinc finger region" description="UBR-type" evidence="9">
    <location>
        <begin position="108"/>
        <end position="179"/>
    </location>
</feature>
<feature type="region of interest" description="Disordered" evidence="11">
    <location>
        <begin position="1061"/>
        <end position="1099"/>
    </location>
</feature>
<name>A0AAV2Z983_9STRA</name>
<evidence type="ECO:0000256" key="4">
    <source>
        <dbReference type="ARBA" id="ARBA00022723"/>
    </source>
</evidence>
<dbReference type="GO" id="GO:0061630">
    <property type="term" value="F:ubiquitin protein ligase activity"/>
    <property type="evidence" value="ECO:0007669"/>
    <property type="project" value="UniProtKB-UniRule"/>
</dbReference>
<dbReference type="CDD" id="cd19673">
    <property type="entry name" value="UBR-box_UBR3"/>
    <property type="match status" value="1"/>
</dbReference>
<keyword evidence="14" id="KW-1185">Reference proteome</keyword>
<dbReference type="GO" id="GO:0016567">
    <property type="term" value="P:protein ubiquitination"/>
    <property type="evidence" value="ECO:0007669"/>
    <property type="project" value="UniProtKB-UniRule"/>
</dbReference>
<comment type="caution">
    <text evidence="13">The sequence shown here is derived from an EMBL/GenBank/DDBJ whole genome shotgun (WGS) entry which is preliminary data.</text>
</comment>
<dbReference type="EMBL" id="DAKRPA010000038">
    <property type="protein sequence ID" value="DBA01977.1"/>
    <property type="molecule type" value="Genomic_DNA"/>
</dbReference>
<evidence type="ECO:0000313" key="13">
    <source>
        <dbReference type="EMBL" id="DBA01977.1"/>
    </source>
</evidence>
<dbReference type="Pfam" id="PF18995">
    <property type="entry name" value="PRT6_C"/>
    <property type="match status" value="1"/>
</dbReference>
<evidence type="ECO:0000256" key="7">
    <source>
        <dbReference type="ARBA" id="ARBA00022833"/>
    </source>
</evidence>
<protein>
    <recommendedName>
        <fullName evidence="10">E3 ubiquitin-protein ligase</fullName>
        <ecNumber evidence="10">2.3.2.27</ecNumber>
    </recommendedName>
</protein>
<dbReference type="GO" id="GO:0071596">
    <property type="term" value="P:ubiquitin-dependent protein catabolic process via the N-end rule pathway"/>
    <property type="evidence" value="ECO:0007669"/>
    <property type="project" value="UniProtKB-UniRule"/>
</dbReference>
<gene>
    <name evidence="13" type="ORF">N0F65_006710</name>
</gene>
<feature type="compositionally biased region" description="Acidic residues" evidence="11">
    <location>
        <begin position="1397"/>
        <end position="1416"/>
    </location>
</feature>
<dbReference type="EC" id="2.3.2.27" evidence="10"/>